<evidence type="ECO:0000313" key="2">
    <source>
        <dbReference type="Proteomes" id="UP001501666"/>
    </source>
</evidence>
<gene>
    <name evidence="1" type="ORF">GCM10010412_041070</name>
</gene>
<sequence>MTVIVGTGTNPPDGGIGIPESTTGALTDIGETVWLLHSVAVSRTVDSADTVVITVVRTSVVTVGPGTVTVGPATGVGTYWTVGTGYGEGVAEYSVRVAVTVAVDVVWTMTVGVTVGSAVTVTVMTGLGVAVSPGGNGVGVVSPNMTAVAIMNLTTNSPFG</sequence>
<keyword evidence="2" id="KW-1185">Reference proteome</keyword>
<organism evidence="1 2">
    <name type="scientific">Nonomuraea recticatena</name>
    <dbReference type="NCBI Taxonomy" id="46178"/>
    <lineage>
        <taxon>Bacteria</taxon>
        <taxon>Bacillati</taxon>
        <taxon>Actinomycetota</taxon>
        <taxon>Actinomycetes</taxon>
        <taxon>Streptosporangiales</taxon>
        <taxon>Streptosporangiaceae</taxon>
        <taxon>Nonomuraea</taxon>
    </lineage>
</organism>
<proteinExistence type="predicted"/>
<comment type="caution">
    <text evidence="1">The sequence shown here is derived from an EMBL/GenBank/DDBJ whole genome shotgun (WGS) entry which is preliminary data.</text>
</comment>
<dbReference type="Proteomes" id="UP001501666">
    <property type="component" value="Unassembled WGS sequence"/>
</dbReference>
<dbReference type="EMBL" id="BAAATE010000010">
    <property type="protein sequence ID" value="GAA2665082.1"/>
    <property type="molecule type" value="Genomic_DNA"/>
</dbReference>
<accession>A0ABN3S3G1</accession>
<protein>
    <submittedName>
        <fullName evidence="1">Uncharacterized protein</fullName>
    </submittedName>
</protein>
<reference evidence="1 2" key="1">
    <citation type="journal article" date="2019" name="Int. J. Syst. Evol. Microbiol.">
        <title>The Global Catalogue of Microorganisms (GCM) 10K type strain sequencing project: providing services to taxonomists for standard genome sequencing and annotation.</title>
        <authorList>
            <consortium name="The Broad Institute Genomics Platform"/>
            <consortium name="The Broad Institute Genome Sequencing Center for Infectious Disease"/>
            <person name="Wu L."/>
            <person name="Ma J."/>
        </authorList>
    </citation>
    <scope>NUCLEOTIDE SEQUENCE [LARGE SCALE GENOMIC DNA]</scope>
    <source>
        <strain evidence="1 2">JCM 6835</strain>
    </source>
</reference>
<name>A0ABN3S3G1_9ACTN</name>
<evidence type="ECO:0000313" key="1">
    <source>
        <dbReference type="EMBL" id="GAA2665082.1"/>
    </source>
</evidence>